<dbReference type="InterPro" id="IPR003593">
    <property type="entry name" value="AAA+_ATPase"/>
</dbReference>
<feature type="transmembrane region" description="Helical" evidence="5">
    <location>
        <begin position="104"/>
        <end position="124"/>
    </location>
</feature>
<dbReference type="Gene3D" id="3.40.50.300">
    <property type="entry name" value="P-loop containing nucleotide triphosphate hydrolases"/>
    <property type="match status" value="1"/>
</dbReference>
<accession>A0A381WZP5</accession>
<reference evidence="7" key="1">
    <citation type="submission" date="2018-05" db="EMBL/GenBank/DDBJ databases">
        <authorList>
            <person name="Lanie J.A."/>
            <person name="Ng W.-L."/>
            <person name="Kazmierczak K.M."/>
            <person name="Andrzejewski T.M."/>
            <person name="Davidsen T.M."/>
            <person name="Wayne K.J."/>
            <person name="Tettelin H."/>
            <person name="Glass J.I."/>
            <person name="Rusch D."/>
            <person name="Podicherti R."/>
            <person name="Tsui H.-C.T."/>
            <person name="Winkler M.E."/>
        </authorList>
    </citation>
    <scope>NUCLEOTIDE SEQUENCE</scope>
</reference>
<keyword evidence="2" id="KW-0547">Nucleotide-binding</keyword>
<feature type="domain" description="FtsK" evidence="6">
    <location>
        <begin position="326"/>
        <end position="514"/>
    </location>
</feature>
<dbReference type="Gene3D" id="3.30.980.40">
    <property type="match status" value="1"/>
</dbReference>
<keyword evidence="5" id="KW-0472">Membrane</keyword>
<dbReference type="GO" id="GO:0003677">
    <property type="term" value="F:DNA binding"/>
    <property type="evidence" value="ECO:0007669"/>
    <property type="project" value="UniProtKB-KW"/>
</dbReference>
<dbReference type="AlphaFoldDB" id="A0A381WZP5"/>
<dbReference type="Pfam" id="PF17854">
    <property type="entry name" value="FtsK_alpha"/>
    <property type="match status" value="1"/>
</dbReference>
<keyword evidence="4" id="KW-0238">DNA-binding</keyword>
<dbReference type="GO" id="GO:0005524">
    <property type="term" value="F:ATP binding"/>
    <property type="evidence" value="ECO:0007669"/>
    <property type="project" value="UniProtKB-KW"/>
</dbReference>
<evidence type="ECO:0000259" key="6">
    <source>
        <dbReference type="PROSITE" id="PS50901"/>
    </source>
</evidence>
<comment type="similarity">
    <text evidence="1">Belongs to the FtsK/SpoIIIE/SftA family.</text>
</comment>
<name>A0A381WZP5_9ZZZZ</name>
<dbReference type="CDD" id="cd01127">
    <property type="entry name" value="TrwB_TraG_TraD_VirD4"/>
    <property type="match status" value="1"/>
</dbReference>
<dbReference type="SUPFAM" id="SSF52540">
    <property type="entry name" value="P-loop containing nucleoside triphosphate hydrolases"/>
    <property type="match status" value="1"/>
</dbReference>
<dbReference type="InterPro" id="IPR050206">
    <property type="entry name" value="FtsK/SpoIIIE/SftA"/>
</dbReference>
<feature type="transmembrane region" description="Helical" evidence="5">
    <location>
        <begin position="32"/>
        <end position="60"/>
    </location>
</feature>
<gene>
    <name evidence="7" type="ORF">METZ01_LOCUS110231</name>
</gene>
<evidence type="ECO:0000313" key="7">
    <source>
        <dbReference type="EMBL" id="SVA57377.1"/>
    </source>
</evidence>
<evidence type="ECO:0000256" key="2">
    <source>
        <dbReference type="ARBA" id="ARBA00022741"/>
    </source>
</evidence>
<dbReference type="InterPro" id="IPR002543">
    <property type="entry name" value="FtsK_dom"/>
</dbReference>
<evidence type="ECO:0000256" key="5">
    <source>
        <dbReference type="SAM" id="Phobius"/>
    </source>
</evidence>
<keyword evidence="5" id="KW-1133">Transmembrane helix</keyword>
<dbReference type="PANTHER" id="PTHR22683:SF41">
    <property type="entry name" value="DNA TRANSLOCASE FTSK"/>
    <property type="match status" value="1"/>
</dbReference>
<dbReference type="PANTHER" id="PTHR22683">
    <property type="entry name" value="SPORULATION PROTEIN RELATED"/>
    <property type="match status" value="1"/>
</dbReference>
<dbReference type="InterPro" id="IPR027417">
    <property type="entry name" value="P-loop_NTPase"/>
</dbReference>
<keyword evidence="5" id="KW-0812">Transmembrane</keyword>
<protein>
    <recommendedName>
        <fullName evidence="6">FtsK domain-containing protein</fullName>
    </recommendedName>
</protein>
<dbReference type="PROSITE" id="PS50901">
    <property type="entry name" value="FTSK"/>
    <property type="match status" value="1"/>
</dbReference>
<keyword evidence="3" id="KW-0067">ATP-binding</keyword>
<evidence type="ECO:0000256" key="3">
    <source>
        <dbReference type="ARBA" id="ARBA00022840"/>
    </source>
</evidence>
<dbReference type="InterPro" id="IPR041027">
    <property type="entry name" value="FtsK_alpha"/>
</dbReference>
<evidence type="ECO:0000256" key="1">
    <source>
        <dbReference type="ARBA" id="ARBA00006474"/>
    </source>
</evidence>
<feature type="transmembrane region" description="Helical" evidence="5">
    <location>
        <begin position="72"/>
        <end position="92"/>
    </location>
</feature>
<evidence type="ECO:0000256" key="4">
    <source>
        <dbReference type="ARBA" id="ARBA00023125"/>
    </source>
</evidence>
<organism evidence="7">
    <name type="scientific">marine metagenome</name>
    <dbReference type="NCBI Taxonomy" id="408172"/>
    <lineage>
        <taxon>unclassified sequences</taxon>
        <taxon>metagenomes</taxon>
        <taxon>ecological metagenomes</taxon>
    </lineage>
</organism>
<proteinExistence type="inferred from homology"/>
<dbReference type="Pfam" id="PF01580">
    <property type="entry name" value="FtsK_SpoIIIE"/>
    <property type="match status" value="1"/>
</dbReference>
<sequence>MGFISLYLSFALALYQIWDSSPSGIIGGLFTSIAAVLDSLLGISVWFIIISLYALTAIRLKIIAPINISKTALAFMLLSIAGISGDGALGGIVNTLIEPLFGELTGKIILAFTLFICIFIISGNSGRELYKGYRTIERLLILIKKKLSIKRLNTEKSIEEETSIKVNKADSEILNNKRKLTSISVNKSYALPSLELLDTPKKENSIDQDWLKVRAIELEKAILPFEFVKVIKWIHGPMATTFYTELEADAKVSKLLSRLNDIARSLGLPDDCVRISGNIEGQKNIIGIELPNPERSFCLIRKVLEHPSYKASDAILPLALGIGIDGEYICEDLSTLPHLLLAGSTGSGKTVALNVILLSLIYRKTPSELNLVLIDPKLVEFSLYRGIPHLLGNVVTDMNESVYVLQELIDLMENRYQKFQNAQVTKISEYNSEVTKEKRMPHTVVFIDELGDLMLSHGKKVEDLLGRLSQKARAAGIHLVLATQRPTSDIIKGLIKANVPARLAFKVSNHVDSRVIIDSKGAESMLGKGDCLLQTTENKSLKRIQSPLVTTEEIKKVVRAIK</sequence>
<dbReference type="EMBL" id="UINC01013249">
    <property type="protein sequence ID" value="SVA57377.1"/>
    <property type="molecule type" value="Genomic_DNA"/>
</dbReference>
<dbReference type="SMART" id="SM00382">
    <property type="entry name" value="AAA"/>
    <property type="match status" value="1"/>
</dbReference>